<gene>
    <name evidence="3" type="ORF">BACCAP_03752</name>
</gene>
<dbReference type="Proteomes" id="UP000003639">
    <property type="component" value="Unassembled WGS sequence"/>
</dbReference>
<evidence type="ECO:0000259" key="2">
    <source>
        <dbReference type="Pfam" id="PF00296"/>
    </source>
</evidence>
<dbReference type="GO" id="GO:0004497">
    <property type="term" value="F:monooxygenase activity"/>
    <property type="evidence" value="ECO:0007669"/>
    <property type="project" value="UniProtKB-KW"/>
</dbReference>
<evidence type="ECO:0000313" key="4">
    <source>
        <dbReference type="Proteomes" id="UP000003639"/>
    </source>
</evidence>
<dbReference type="GO" id="GO:0016705">
    <property type="term" value="F:oxidoreductase activity, acting on paired donors, with incorporation or reduction of molecular oxygen"/>
    <property type="evidence" value="ECO:0007669"/>
    <property type="project" value="InterPro"/>
</dbReference>
<keyword evidence="1" id="KW-0560">Oxidoreductase</keyword>
<organism evidence="3 4">
    <name type="scientific">Pseudoflavonifractor capillosus ATCC 29799</name>
    <dbReference type="NCBI Taxonomy" id="411467"/>
    <lineage>
        <taxon>Bacteria</taxon>
        <taxon>Bacillati</taxon>
        <taxon>Bacillota</taxon>
        <taxon>Clostridia</taxon>
        <taxon>Eubacteriales</taxon>
        <taxon>Oscillospiraceae</taxon>
        <taxon>Pseudoflavonifractor</taxon>
    </lineage>
</organism>
<dbReference type="CDD" id="cd01097">
    <property type="entry name" value="Tetrahydromethanopterin_reductase"/>
    <property type="match status" value="1"/>
</dbReference>
<accession>A6NZU8</accession>
<sequence length="333" mass="36062">MDNRSFTLAETGVSFPGGLSADVLMSTVRQAEADGFRSCWISEDYFNGGAMATAGALAAVTNRIELGVGVVNPYTRTPVLTAMEAAAVDAIAQGRFMLAMGSSNRRWIEEKMCIPFQKAITHVAESVEMIRTLIGTGHLDFEGQCLRAHNVELDFTPFRRDMPVYMGVRGERALGLAGEHADGVLLSIMSAAPYVAWAREQVDKGAARAGRTERVQLASYIPLFVGDREEGRRAFANTLSFYLGRSAEQPFVQQSGALPQEIAPIAAKIAAGEDASDLITWELADRFAVIGSPEHCRERLAEYRAAGLDQPILCACDGVSALDMMSFAKEILN</sequence>
<comment type="caution">
    <text evidence="3">The sequence shown here is derived from an EMBL/GenBank/DDBJ whole genome shotgun (WGS) entry which is preliminary data.</text>
</comment>
<dbReference type="EMBL" id="AAXG02000034">
    <property type="protein sequence ID" value="EDM98451.1"/>
    <property type="molecule type" value="Genomic_DNA"/>
</dbReference>
<dbReference type="PANTHER" id="PTHR43244:SF1">
    <property type="entry name" value="5,10-METHYLENETETRAHYDROMETHANOPTERIN REDUCTASE"/>
    <property type="match status" value="1"/>
</dbReference>
<dbReference type="STRING" id="411467.BACCAP_03752"/>
<dbReference type="InterPro" id="IPR050564">
    <property type="entry name" value="F420-G6PD/mer"/>
</dbReference>
<keyword evidence="3" id="KW-0503">Monooxygenase</keyword>
<protein>
    <submittedName>
        <fullName evidence="3">Luciferase-like monooxygenase</fullName>
    </submittedName>
</protein>
<dbReference type="Gene3D" id="3.20.20.30">
    <property type="entry name" value="Luciferase-like domain"/>
    <property type="match status" value="1"/>
</dbReference>
<dbReference type="InterPro" id="IPR011251">
    <property type="entry name" value="Luciferase-like_dom"/>
</dbReference>
<dbReference type="OrthoDB" id="9780518at2"/>
<feature type="domain" description="Luciferase-like" evidence="2">
    <location>
        <begin position="20"/>
        <end position="310"/>
    </location>
</feature>
<dbReference type="SUPFAM" id="SSF51679">
    <property type="entry name" value="Bacterial luciferase-like"/>
    <property type="match status" value="1"/>
</dbReference>
<name>A6NZU8_9FIRM</name>
<dbReference type="eggNOG" id="COG2141">
    <property type="taxonomic scope" value="Bacteria"/>
</dbReference>
<evidence type="ECO:0000313" key="3">
    <source>
        <dbReference type="EMBL" id="EDM98451.1"/>
    </source>
</evidence>
<evidence type="ECO:0000256" key="1">
    <source>
        <dbReference type="ARBA" id="ARBA00023002"/>
    </source>
</evidence>
<dbReference type="Pfam" id="PF00296">
    <property type="entry name" value="Bac_luciferase"/>
    <property type="match status" value="1"/>
</dbReference>
<reference evidence="3 4" key="1">
    <citation type="submission" date="2007-04" db="EMBL/GenBank/DDBJ databases">
        <authorList>
            <person name="Fulton L."/>
            <person name="Clifton S."/>
            <person name="Fulton B."/>
            <person name="Xu J."/>
            <person name="Minx P."/>
            <person name="Pepin K.H."/>
            <person name="Johnson M."/>
            <person name="Thiruvilangam P."/>
            <person name="Bhonagiri V."/>
            <person name="Nash W.E."/>
            <person name="Mardis E.R."/>
            <person name="Wilson R.K."/>
        </authorList>
    </citation>
    <scope>NUCLEOTIDE SEQUENCE [LARGE SCALE GENOMIC DNA]</scope>
    <source>
        <strain evidence="3 4">ATCC 29799</strain>
    </source>
</reference>
<reference evidence="3 4" key="2">
    <citation type="submission" date="2007-06" db="EMBL/GenBank/DDBJ databases">
        <title>Draft genome sequence of Pseudoflavonifractor capillosus ATCC 29799.</title>
        <authorList>
            <person name="Sudarsanam P."/>
            <person name="Ley R."/>
            <person name="Guruge J."/>
            <person name="Turnbaugh P.J."/>
            <person name="Mahowald M."/>
            <person name="Liep D."/>
            <person name="Gordon J."/>
        </authorList>
    </citation>
    <scope>NUCLEOTIDE SEQUENCE [LARGE SCALE GENOMIC DNA]</scope>
    <source>
        <strain evidence="3 4">ATCC 29799</strain>
    </source>
</reference>
<dbReference type="AlphaFoldDB" id="A6NZU8"/>
<dbReference type="RefSeq" id="WP_006574253.1">
    <property type="nucleotide sequence ID" value="NZ_AAXG02000034.1"/>
</dbReference>
<dbReference type="PANTHER" id="PTHR43244">
    <property type="match status" value="1"/>
</dbReference>
<dbReference type="InterPro" id="IPR036661">
    <property type="entry name" value="Luciferase-like_sf"/>
</dbReference>
<keyword evidence="4" id="KW-1185">Reference proteome</keyword>
<proteinExistence type="predicted"/>